<feature type="compositionally biased region" description="Acidic residues" evidence="4">
    <location>
        <begin position="153"/>
        <end position="192"/>
    </location>
</feature>
<evidence type="ECO:0000313" key="5">
    <source>
        <dbReference type="EMBL" id="MBY76855.1"/>
    </source>
</evidence>
<comment type="similarity">
    <text evidence="3">Belongs to the ANP32 family.</text>
</comment>
<dbReference type="GO" id="GO:0005634">
    <property type="term" value="C:nucleus"/>
    <property type="evidence" value="ECO:0007669"/>
    <property type="project" value="TreeGrafter"/>
</dbReference>
<dbReference type="GO" id="GO:0042393">
    <property type="term" value="F:histone binding"/>
    <property type="evidence" value="ECO:0007669"/>
    <property type="project" value="TreeGrafter"/>
</dbReference>
<feature type="compositionally biased region" description="Basic and acidic residues" evidence="4">
    <location>
        <begin position="249"/>
        <end position="264"/>
    </location>
</feature>
<dbReference type="SUPFAM" id="SSF52058">
    <property type="entry name" value="L domain-like"/>
    <property type="match status" value="1"/>
</dbReference>
<reference evidence="7" key="2">
    <citation type="submission" date="2025-04" db="UniProtKB">
        <authorList>
            <consortium name="RefSeq"/>
        </authorList>
    </citation>
    <scope>IDENTIFICATION</scope>
    <source>
        <tissue evidence="7">Whole body</tissue>
    </source>
</reference>
<keyword evidence="2" id="KW-0677">Repeat</keyword>
<protein>
    <submittedName>
        <fullName evidence="5 7">Acidic leucine-rich nuclear phosphoprotein 32 family member A</fullName>
    </submittedName>
</protein>
<dbReference type="Gene3D" id="3.80.10.10">
    <property type="entry name" value="Ribonuclease Inhibitor"/>
    <property type="match status" value="1"/>
</dbReference>
<accession>A0A2S2QGH0</accession>
<evidence type="ECO:0000313" key="7">
    <source>
        <dbReference type="RefSeq" id="XP_025425329.1"/>
    </source>
</evidence>
<dbReference type="InterPro" id="IPR032675">
    <property type="entry name" value="LRR_dom_sf"/>
</dbReference>
<dbReference type="Pfam" id="PF14580">
    <property type="entry name" value="LRR_9"/>
    <property type="match status" value="1"/>
</dbReference>
<dbReference type="PROSITE" id="PS51450">
    <property type="entry name" value="LRR"/>
    <property type="match status" value="1"/>
</dbReference>
<evidence type="ECO:0000256" key="4">
    <source>
        <dbReference type="SAM" id="MobiDB-lite"/>
    </source>
</evidence>
<dbReference type="EMBL" id="GGMS01007652">
    <property type="protein sequence ID" value="MBY76855.1"/>
    <property type="molecule type" value="Transcribed_RNA"/>
</dbReference>
<dbReference type="InterPro" id="IPR001611">
    <property type="entry name" value="Leu-rich_rpt"/>
</dbReference>
<keyword evidence="6" id="KW-1185">Reference proteome</keyword>
<reference evidence="5" key="1">
    <citation type="submission" date="2018-04" db="EMBL/GenBank/DDBJ databases">
        <title>Transcriptome assembly of Sipha flava.</title>
        <authorList>
            <person name="Scully E.D."/>
            <person name="Geib S.M."/>
            <person name="Palmer N.A."/>
            <person name="Koch K."/>
            <person name="Bradshaw J."/>
            <person name="Heng-Moss T."/>
            <person name="Sarath G."/>
        </authorList>
    </citation>
    <scope>NUCLEOTIDE SEQUENCE</scope>
</reference>
<feature type="region of interest" description="Disordered" evidence="4">
    <location>
        <begin position="145"/>
        <end position="264"/>
    </location>
</feature>
<dbReference type="PANTHER" id="PTHR11375:SF0">
    <property type="entry name" value="ACIDIC LEUCINE-RICH NUCLEAR PHOSPHOPROTEIN 32 FAMILY MEMBER A"/>
    <property type="match status" value="1"/>
</dbReference>
<sequence length="264" mass="29542">MEKRIELEKRGRKPEEIDQLILDDCRSTAIVGLTDEYVGLRSLSLINVGLTSLKGFPKLPLLLYLDVSENRISNSLQNLSGCIKLKSLNLCQNKLKDFEAIEPLKSLERLKFLDLSSNEVTKQEGYKEFVLEKFSKTLRCLDGDSLLNGKDESDSDSDDDEEDGSESEAEVEEGDGEEDDDDSDDYDSDDQVYEAGEVGLEEMLKDNIDEESEGNDYVLDEEDGVDQDSSDESDDDAGEADDSTANESQDTRGKKRKLDDESTE</sequence>
<organism evidence="5">
    <name type="scientific">Sipha flava</name>
    <name type="common">yellow sugarcane aphid</name>
    <dbReference type="NCBI Taxonomy" id="143950"/>
    <lineage>
        <taxon>Eukaryota</taxon>
        <taxon>Metazoa</taxon>
        <taxon>Ecdysozoa</taxon>
        <taxon>Arthropoda</taxon>
        <taxon>Hexapoda</taxon>
        <taxon>Insecta</taxon>
        <taxon>Pterygota</taxon>
        <taxon>Neoptera</taxon>
        <taxon>Paraneoptera</taxon>
        <taxon>Hemiptera</taxon>
        <taxon>Sternorrhyncha</taxon>
        <taxon>Aphidomorpha</taxon>
        <taxon>Aphidoidea</taxon>
        <taxon>Aphididae</taxon>
        <taxon>Sipha</taxon>
    </lineage>
</organism>
<feature type="compositionally biased region" description="Acidic residues" evidence="4">
    <location>
        <begin position="208"/>
        <end position="244"/>
    </location>
</feature>
<keyword evidence="1" id="KW-0433">Leucine-rich repeat</keyword>
<dbReference type="InterPro" id="IPR045081">
    <property type="entry name" value="AN32"/>
</dbReference>
<dbReference type="AlphaFoldDB" id="A0A2S2QGH0"/>
<name>A0A2S2QGH0_9HEMI</name>
<dbReference type="Proteomes" id="UP000694846">
    <property type="component" value="Unplaced"/>
</dbReference>
<proteinExistence type="inferred from homology"/>
<gene>
    <name evidence="5" type="primary">Anp32a</name>
    <name evidence="7" type="synonym">LOC112694156</name>
    <name evidence="5" type="ORF">g.64022</name>
</gene>
<evidence type="ECO:0000256" key="2">
    <source>
        <dbReference type="ARBA" id="ARBA00022737"/>
    </source>
</evidence>
<dbReference type="RefSeq" id="XP_025425329.1">
    <property type="nucleotide sequence ID" value="XM_025569544.1"/>
</dbReference>
<evidence type="ECO:0000313" key="6">
    <source>
        <dbReference type="Proteomes" id="UP000694846"/>
    </source>
</evidence>
<dbReference type="PANTHER" id="PTHR11375">
    <property type="entry name" value="ACIDIC LEUCINE-RICH NUCLEAR PHOSPHOPROTEIN 32"/>
    <property type="match status" value="1"/>
</dbReference>
<evidence type="ECO:0000256" key="1">
    <source>
        <dbReference type="ARBA" id="ARBA00022614"/>
    </source>
</evidence>
<dbReference type="OrthoDB" id="2160613at2759"/>
<evidence type="ECO:0000256" key="3">
    <source>
        <dbReference type="ARBA" id="ARBA00025777"/>
    </source>
</evidence>